<evidence type="ECO:0000313" key="3">
    <source>
        <dbReference type="Proteomes" id="UP000051324"/>
    </source>
</evidence>
<dbReference type="RefSeq" id="WP_025086596.1">
    <property type="nucleotide sequence ID" value="NZ_AZFT01000053.1"/>
</dbReference>
<dbReference type="NCBIfam" id="TIGR03725">
    <property type="entry name" value="T6A_YeaZ"/>
    <property type="match status" value="1"/>
</dbReference>
<dbReference type="Pfam" id="PF00814">
    <property type="entry name" value="TsaD"/>
    <property type="match status" value="1"/>
</dbReference>
<dbReference type="GO" id="GO:0002949">
    <property type="term" value="P:tRNA threonylcarbamoyladenosine modification"/>
    <property type="evidence" value="ECO:0007669"/>
    <property type="project" value="InterPro"/>
</dbReference>
<dbReference type="InterPro" id="IPR043129">
    <property type="entry name" value="ATPase_NBD"/>
</dbReference>
<gene>
    <name evidence="2" type="ORF">FC32_GL000740</name>
</gene>
<dbReference type="GO" id="GO:0005829">
    <property type="term" value="C:cytosol"/>
    <property type="evidence" value="ECO:0007669"/>
    <property type="project" value="TreeGrafter"/>
</dbReference>
<proteinExistence type="predicted"/>
<dbReference type="SUPFAM" id="SSF53067">
    <property type="entry name" value="Actin-like ATPase domain"/>
    <property type="match status" value="2"/>
</dbReference>
<dbReference type="PANTHER" id="PTHR11735:SF11">
    <property type="entry name" value="TRNA THREONYLCARBAMOYLADENOSINE BIOSYNTHESIS PROTEIN TSAB"/>
    <property type="match status" value="1"/>
</dbReference>
<dbReference type="STRING" id="1423724.FC32_GL000740"/>
<dbReference type="AlphaFoldDB" id="A0A0R1TRI1"/>
<organism evidence="2 3">
    <name type="scientific">Ligilactobacillus apodemi DSM 16634 = JCM 16172</name>
    <dbReference type="NCBI Taxonomy" id="1423724"/>
    <lineage>
        <taxon>Bacteria</taxon>
        <taxon>Bacillati</taxon>
        <taxon>Bacillota</taxon>
        <taxon>Bacilli</taxon>
        <taxon>Lactobacillales</taxon>
        <taxon>Lactobacillaceae</taxon>
        <taxon>Ligilactobacillus</taxon>
    </lineage>
</organism>
<accession>A0A0R1TRI1</accession>
<name>A0A0R1TRI1_9LACO</name>
<dbReference type="CDD" id="cd24032">
    <property type="entry name" value="ASKHA_NBD_TsaB"/>
    <property type="match status" value="1"/>
</dbReference>
<dbReference type="OrthoDB" id="9784166at2"/>
<evidence type="ECO:0000259" key="1">
    <source>
        <dbReference type="Pfam" id="PF00814"/>
    </source>
</evidence>
<dbReference type="PANTHER" id="PTHR11735">
    <property type="entry name" value="TRNA N6-ADENOSINE THREONYLCARBAMOYLTRANSFERASE"/>
    <property type="match status" value="1"/>
</dbReference>
<reference evidence="2 3" key="1">
    <citation type="journal article" date="2015" name="Genome Announc.">
        <title>Expanding the biotechnology potential of lactobacilli through comparative genomics of 213 strains and associated genera.</title>
        <authorList>
            <person name="Sun Z."/>
            <person name="Harris H.M."/>
            <person name="McCann A."/>
            <person name="Guo C."/>
            <person name="Argimon S."/>
            <person name="Zhang W."/>
            <person name="Yang X."/>
            <person name="Jeffery I.B."/>
            <person name="Cooney J.C."/>
            <person name="Kagawa T.F."/>
            <person name="Liu W."/>
            <person name="Song Y."/>
            <person name="Salvetti E."/>
            <person name="Wrobel A."/>
            <person name="Rasinkangas P."/>
            <person name="Parkhill J."/>
            <person name="Rea M.C."/>
            <person name="O'Sullivan O."/>
            <person name="Ritari J."/>
            <person name="Douillard F.P."/>
            <person name="Paul Ross R."/>
            <person name="Yang R."/>
            <person name="Briner A.E."/>
            <person name="Felis G.E."/>
            <person name="de Vos W.M."/>
            <person name="Barrangou R."/>
            <person name="Klaenhammer T.R."/>
            <person name="Caufield P.W."/>
            <person name="Cui Y."/>
            <person name="Zhang H."/>
            <person name="O'Toole P.W."/>
        </authorList>
    </citation>
    <scope>NUCLEOTIDE SEQUENCE [LARGE SCALE GENOMIC DNA]</scope>
    <source>
        <strain evidence="2 3">DSM 16634</strain>
    </source>
</reference>
<dbReference type="Gene3D" id="3.30.420.40">
    <property type="match status" value="2"/>
</dbReference>
<keyword evidence="3" id="KW-1185">Reference proteome</keyword>
<protein>
    <submittedName>
        <fullName evidence="2">Glycoprotein endopeptidase</fullName>
    </submittedName>
</protein>
<feature type="domain" description="Gcp-like" evidence="1">
    <location>
        <begin position="32"/>
        <end position="201"/>
    </location>
</feature>
<dbReference type="InterPro" id="IPR022496">
    <property type="entry name" value="T6A_TsaB"/>
</dbReference>
<sequence>MKILALDTSNRPLSVAVLEDEMLLAQTTLNMAKKHSATLMPVVADMIKQVGLTPAEIDRVVVAAGPGSYTGLRIGVTAAKTFAFTLNKDLVGISSLGVLAANCQNDPNKLLIPLFDARRKNVFVGGYQVKDKKLVNVLPDQHLGLSELCQYLQAQDQEVLFIGADAKNFQADFAEQLTTTKYSFSEPKDDYPSAFVLGLLGKDAQPSDVLNFVPHYLRLTQAEVQWMEKHPGKDQADGSYVEKV</sequence>
<comment type="caution">
    <text evidence="2">The sequence shown here is derived from an EMBL/GenBank/DDBJ whole genome shotgun (WGS) entry which is preliminary data.</text>
</comment>
<dbReference type="PATRIC" id="fig|1423724.4.peg.779"/>
<dbReference type="EMBL" id="AZFT01000053">
    <property type="protein sequence ID" value="KRL83486.1"/>
    <property type="molecule type" value="Genomic_DNA"/>
</dbReference>
<dbReference type="eggNOG" id="COG1214">
    <property type="taxonomic scope" value="Bacteria"/>
</dbReference>
<dbReference type="InterPro" id="IPR000905">
    <property type="entry name" value="Gcp-like_dom"/>
</dbReference>
<evidence type="ECO:0000313" key="2">
    <source>
        <dbReference type="EMBL" id="KRL83486.1"/>
    </source>
</evidence>
<dbReference type="Proteomes" id="UP000051324">
    <property type="component" value="Unassembled WGS sequence"/>
</dbReference>